<evidence type="ECO:0000313" key="2">
    <source>
        <dbReference type="Proteomes" id="UP000249396"/>
    </source>
</evidence>
<dbReference type="AlphaFoldDB" id="A0A2W4SZW4"/>
<evidence type="ECO:0000313" key="1">
    <source>
        <dbReference type="EMBL" id="PZN80660.1"/>
    </source>
</evidence>
<protein>
    <submittedName>
        <fullName evidence="1">Plasmid stabilization protein</fullName>
    </submittedName>
</protein>
<dbReference type="SUPFAM" id="SSF143011">
    <property type="entry name" value="RelE-like"/>
    <property type="match status" value="1"/>
</dbReference>
<reference evidence="1 2" key="1">
    <citation type="journal article" date="2018" name="Aquat. Microb. Ecol.">
        <title>Gammaproteobacterial methanotrophs dominate.</title>
        <authorList>
            <person name="Rissanen A.J."/>
            <person name="Saarenheimo J."/>
            <person name="Tiirola M."/>
            <person name="Peura S."/>
            <person name="Aalto S.L."/>
            <person name="Karvinen A."/>
            <person name="Nykanen H."/>
        </authorList>
    </citation>
    <scope>NUCLEOTIDE SEQUENCE [LARGE SCALE GENOMIC DNA]</scope>
    <source>
        <strain evidence="1">AMbin10</strain>
    </source>
</reference>
<accession>A0A2W4SZW4</accession>
<organism evidence="1 2">
    <name type="scientific">Candidatus Methylumidiphilus alinenensis</name>
    <dbReference type="NCBI Taxonomy" id="2202197"/>
    <lineage>
        <taxon>Bacteria</taxon>
        <taxon>Pseudomonadati</taxon>
        <taxon>Pseudomonadota</taxon>
        <taxon>Gammaproteobacteria</taxon>
        <taxon>Methylococcales</taxon>
        <taxon>Candidatus Methylumidiphilus</taxon>
    </lineage>
</organism>
<comment type="caution">
    <text evidence="1">The sequence shown here is derived from an EMBL/GenBank/DDBJ whole genome shotgun (WGS) entry which is preliminary data.</text>
</comment>
<proteinExistence type="predicted"/>
<dbReference type="InterPro" id="IPR035093">
    <property type="entry name" value="RelE/ParE_toxin_dom_sf"/>
</dbReference>
<sequence length="77" mass="8818">MQLKFKKKFLKQLRDLPGDIRSVIEEFVFTDLPRYNSLADAGIIEKMQGYDGYYKARFGSYRVGMKLESDGTLVSSG</sequence>
<dbReference type="Gene3D" id="3.30.2310.20">
    <property type="entry name" value="RelE-like"/>
    <property type="match status" value="1"/>
</dbReference>
<dbReference type="Proteomes" id="UP000249396">
    <property type="component" value="Unassembled WGS sequence"/>
</dbReference>
<name>A0A2W4SZW4_9GAMM</name>
<dbReference type="EMBL" id="QJPH01000279">
    <property type="protein sequence ID" value="PZN80660.1"/>
    <property type="molecule type" value="Genomic_DNA"/>
</dbReference>
<gene>
    <name evidence="1" type="ORF">DM484_09670</name>
</gene>